<evidence type="ECO:0000313" key="3">
    <source>
        <dbReference type="Proteomes" id="UP001058626"/>
    </source>
</evidence>
<dbReference type="AlphaFoldDB" id="A0A9N7QSA8"/>
<dbReference type="EMBL" id="AP026368">
    <property type="protein sequence ID" value="BDN85419.1"/>
    <property type="molecule type" value="Genomic_DNA"/>
</dbReference>
<protein>
    <submittedName>
        <fullName evidence="2">Uncharacterized protein</fullName>
    </submittedName>
</protein>
<organism evidence="2 3">
    <name type="scientific">Mycobacterium pseudoshottsii</name>
    <dbReference type="NCBI Taxonomy" id="265949"/>
    <lineage>
        <taxon>Bacteria</taxon>
        <taxon>Bacillati</taxon>
        <taxon>Actinomycetota</taxon>
        <taxon>Actinomycetes</taxon>
        <taxon>Mycobacteriales</taxon>
        <taxon>Mycobacteriaceae</taxon>
        <taxon>Mycobacterium</taxon>
        <taxon>Mycobacterium ulcerans group</taxon>
    </lineage>
</organism>
<feature type="transmembrane region" description="Helical" evidence="1">
    <location>
        <begin position="37"/>
        <end position="68"/>
    </location>
</feature>
<proteinExistence type="predicted"/>
<keyword evidence="2" id="KW-0614">Plasmid</keyword>
<keyword evidence="1" id="KW-0812">Transmembrane</keyword>
<evidence type="ECO:0000313" key="2">
    <source>
        <dbReference type="EMBL" id="BDN85419.1"/>
    </source>
</evidence>
<evidence type="ECO:0000256" key="1">
    <source>
        <dbReference type="SAM" id="Phobius"/>
    </source>
</evidence>
<sequence>MCGAKLLRRLCRFRLGVCLDPSKLGARLDQFLLRRSALGYSLTIFACRLCLYCADLLVCLFGIGGGLFGFGSRYRGICLSVLSGLVGLPTAHVGAAHPGQ</sequence>
<gene>
    <name evidence="2" type="ORF">NJB1907Z4_P0710</name>
</gene>
<accession>A0A9N7QSA8</accession>
<keyword evidence="1" id="KW-1133">Transmembrane helix</keyword>
<geneLocation type="plasmid" evidence="2 3">
    <name>pMUM005</name>
</geneLocation>
<dbReference type="Proteomes" id="UP001058626">
    <property type="component" value="Plasmid pMUM005"/>
</dbReference>
<name>A0A9N7QSA8_9MYCO</name>
<keyword evidence="1" id="KW-0472">Membrane</keyword>
<reference evidence="2" key="1">
    <citation type="submission" date="2022-06" db="EMBL/GenBank/DDBJ databases">
        <title>Complete genome sequence of Mycobacterium pseudoshottsii NJB1907-Z4.</title>
        <authorList>
            <person name="Komine T."/>
            <person name="Fukano H."/>
            <person name="Wada S."/>
        </authorList>
    </citation>
    <scope>NUCLEOTIDE SEQUENCE</scope>
    <source>
        <strain evidence="2">NJB1907-Z4</strain>
        <plasmid evidence="2">pMUM005</plasmid>
    </source>
</reference>
<keyword evidence="3" id="KW-1185">Reference proteome</keyword>